<protein>
    <submittedName>
        <fullName evidence="2">Uncharacterized protein</fullName>
    </submittedName>
</protein>
<feature type="transmembrane region" description="Helical" evidence="1">
    <location>
        <begin position="20"/>
        <end position="39"/>
    </location>
</feature>
<dbReference type="EMBL" id="BAABJI010000002">
    <property type="protein sequence ID" value="GAA4924442.1"/>
    <property type="molecule type" value="Genomic_DNA"/>
</dbReference>
<organism evidence="2 3">
    <name type="scientific">Mucilaginibacter defluvii</name>
    <dbReference type="NCBI Taxonomy" id="1196019"/>
    <lineage>
        <taxon>Bacteria</taxon>
        <taxon>Pseudomonadati</taxon>
        <taxon>Bacteroidota</taxon>
        <taxon>Sphingobacteriia</taxon>
        <taxon>Sphingobacteriales</taxon>
        <taxon>Sphingobacteriaceae</taxon>
        <taxon>Mucilaginibacter</taxon>
    </lineage>
</organism>
<keyword evidence="1" id="KW-0812">Transmembrane</keyword>
<dbReference type="Proteomes" id="UP001501436">
    <property type="component" value="Unassembled WGS sequence"/>
</dbReference>
<comment type="caution">
    <text evidence="2">The sequence shown here is derived from an EMBL/GenBank/DDBJ whole genome shotgun (WGS) entry which is preliminary data.</text>
</comment>
<dbReference type="RefSeq" id="WP_345332278.1">
    <property type="nucleotide sequence ID" value="NZ_BAABJI010000002.1"/>
</dbReference>
<proteinExistence type="predicted"/>
<feature type="transmembrane region" description="Helical" evidence="1">
    <location>
        <begin position="45"/>
        <end position="62"/>
    </location>
</feature>
<gene>
    <name evidence="2" type="ORF">GCM10023313_31040</name>
</gene>
<keyword evidence="3" id="KW-1185">Reference proteome</keyword>
<reference evidence="3" key="1">
    <citation type="journal article" date="2019" name="Int. J. Syst. Evol. Microbiol.">
        <title>The Global Catalogue of Microorganisms (GCM) 10K type strain sequencing project: providing services to taxonomists for standard genome sequencing and annotation.</title>
        <authorList>
            <consortium name="The Broad Institute Genomics Platform"/>
            <consortium name="The Broad Institute Genome Sequencing Center for Infectious Disease"/>
            <person name="Wu L."/>
            <person name="Ma J."/>
        </authorList>
    </citation>
    <scope>NUCLEOTIDE SEQUENCE [LARGE SCALE GENOMIC DNA]</scope>
    <source>
        <strain evidence="3">JCM 18283</strain>
    </source>
</reference>
<sequence>MVPEQLFKRRPQHNNTPETVMLIIVNFIVFAVSVQVFAMCSKINSFFWVVLGCLALYNFYIIRRNLEELDRVRIIAYVVSLIVMVALFFLFRTRATTC</sequence>
<accession>A0ABP9G3T5</accession>
<keyword evidence="1" id="KW-0472">Membrane</keyword>
<feature type="transmembrane region" description="Helical" evidence="1">
    <location>
        <begin position="74"/>
        <end position="91"/>
    </location>
</feature>
<evidence type="ECO:0000313" key="3">
    <source>
        <dbReference type="Proteomes" id="UP001501436"/>
    </source>
</evidence>
<keyword evidence="1" id="KW-1133">Transmembrane helix</keyword>
<evidence type="ECO:0000256" key="1">
    <source>
        <dbReference type="SAM" id="Phobius"/>
    </source>
</evidence>
<evidence type="ECO:0000313" key="2">
    <source>
        <dbReference type="EMBL" id="GAA4924442.1"/>
    </source>
</evidence>
<name>A0ABP9G3T5_9SPHI</name>